<dbReference type="InterPro" id="IPR029058">
    <property type="entry name" value="AB_hydrolase_fold"/>
</dbReference>
<dbReference type="Gene3D" id="3.40.50.1820">
    <property type="entry name" value="alpha/beta hydrolase"/>
    <property type="match status" value="1"/>
</dbReference>
<dbReference type="KEGG" id="ote:Oter_4575"/>
<dbReference type="eggNOG" id="COG2819">
    <property type="taxonomic scope" value="Bacteria"/>
</dbReference>
<dbReference type="PANTHER" id="PTHR40841">
    <property type="entry name" value="SIDEROPHORE TRIACETYLFUSARININE C ESTERASE"/>
    <property type="match status" value="1"/>
</dbReference>
<dbReference type="EMBL" id="CP001032">
    <property type="protein sequence ID" value="ACB77846.1"/>
    <property type="molecule type" value="Genomic_DNA"/>
</dbReference>
<reference evidence="3 4" key="1">
    <citation type="journal article" date="2011" name="J. Bacteriol.">
        <title>Genome sequence of the verrucomicrobium Opitutus terrae PB90-1, an abundant inhabitant of rice paddy soil ecosystems.</title>
        <authorList>
            <person name="van Passel M.W."/>
            <person name="Kant R."/>
            <person name="Palva A."/>
            <person name="Copeland A."/>
            <person name="Lucas S."/>
            <person name="Lapidus A."/>
            <person name="Glavina del Rio T."/>
            <person name="Pitluck S."/>
            <person name="Goltsman E."/>
            <person name="Clum A."/>
            <person name="Sun H."/>
            <person name="Schmutz J."/>
            <person name="Larimer F.W."/>
            <person name="Land M.L."/>
            <person name="Hauser L."/>
            <person name="Kyrpides N."/>
            <person name="Mikhailova N."/>
            <person name="Richardson P.P."/>
            <person name="Janssen P.H."/>
            <person name="de Vos W.M."/>
            <person name="Smidt H."/>
        </authorList>
    </citation>
    <scope>NUCLEOTIDE SEQUENCE [LARGE SCALE GENOMIC DNA]</scope>
    <source>
        <strain evidence="4">DSM 11246 / JCM 15787 / PB90-1</strain>
    </source>
</reference>
<keyword evidence="2" id="KW-0378">Hydrolase</keyword>
<name>B1ZQU8_OPITP</name>
<organism evidence="3 4">
    <name type="scientific">Opitutus terrae (strain DSM 11246 / JCM 15787 / PB90-1)</name>
    <dbReference type="NCBI Taxonomy" id="452637"/>
    <lineage>
        <taxon>Bacteria</taxon>
        <taxon>Pseudomonadati</taxon>
        <taxon>Verrucomicrobiota</taxon>
        <taxon>Opitutia</taxon>
        <taxon>Opitutales</taxon>
        <taxon>Opitutaceae</taxon>
        <taxon>Opitutus</taxon>
    </lineage>
</organism>
<dbReference type="PANTHER" id="PTHR40841:SF2">
    <property type="entry name" value="SIDEROPHORE-DEGRADING ESTERASE (EUROFUNG)"/>
    <property type="match status" value="1"/>
</dbReference>
<dbReference type="HOGENOM" id="CLU_1072994_0_0_0"/>
<comment type="similarity">
    <text evidence="1">Belongs to the esterase D family.</text>
</comment>
<dbReference type="RefSeq" id="WP_012377360.1">
    <property type="nucleotide sequence ID" value="NC_010571.1"/>
</dbReference>
<dbReference type="ESTHER" id="opitp-b1zqu8">
    <property type="family name" value="A85-IroE-IroD-Fes-Yiel"/>
</dbReference>
<dbReference type="InterPro" id="IPR000801">
    <property type="entry name" value="Esterase-like"/>
</dbReference>
<dbReference type="AlphaFoldDB" id="B1ZQU8"/>
<dbReference type="SUPFAM" id="SSF53474">
    <property type="entry name" value="alpha/beta-Hydrolases"/>
    <property type="match status" value="1"/>
</dbReference>
<accession>B1ZQU8</accession>
<evidence type="ECO:0000256" key="1">
    <source>
        <dbReference type="ARBA" id="ARBA00005622"/>
    </source>
</evidence>
<dbReference type="Proteomes" id="UP000007013">
    <property type="component" value="Chromosome"/>
</dbReference>
<dbReference type="InterPro" id="IPR052558">
    <property type="entry name" value="Siderophore_Hydrolase_D"/>
</dbReference>
<evidence type="ECO:0000313" key="4">
    <source>
        <dbReference type="Proteomes" id="UP000007013"/>
    </source>
</evidence>
<sequence length="259" mass="28423">MRADFILSSPETATDYRIFVHDDPGREVRAPRPAVLFMDGDDQFAPAVVAYDQLRAAQVIEPLLLVGVGYGASYTQRGNRRGRDYTPVPHGDEPTSGGADAFLRFLTHTLWTELGRRHALDARLRGIAGHSLGSLLVLHALFQPRPFFTHHLASAPSVWWADRAILEQAAQLRSRQSTLPGRVVLSVGEEDTESMTGDLRLLEQQLADQPFTELEVISQRFAARNHYNVLPDAFAAGLTALFRAQASPPSSAASGPRSS</sequence>
<evidence type="ECO:0000256" key="2">
    <source>
        <dbReference type="ARBA" id="ARBA00022801"/>
    </source>
</evidence>
<protein>
    <submittedName>
        <fullName evidence="3">Putative esterase</fullName>
    </submittedName>
</protein>
<dbReference type="OrthoDB" id="9784036at2"/>
<dbReference type="STRING" id="452637.Oter_4575"/>
<evidence type="ECO:0000313" key="3">
    <source>
        <dbReference type="EMBL" id="ACB77846.1"/>
    </source>
</evidence>
<gene>
    <name evidence="3" type="ordered locus">Oter_4575</name>
</gene>
<proteinExistence type="inferred from homology"/>
<dbReference type="Pfam" id="PF00756">
    <property type="entry name" value="Esterase"/>
    <property type="match status" value="1"/>
</dbReference>
<dbReference type="GO" id="GO:0016788">
    <property type="term" value="F:hydrolase activity, acting on ester bonds"/>
    <property type="evidence" value="ECO:0007669"/>
    <property type="project" value="TreeGrafter"/>
</dbReference>
<keyword evidence="4" id="KW-1185">Reference proteome</keyword>